<accession>A0A833CBJ6</accession>
<sequence length="64" mass="7925">MAEKRVKVKLIFGIGFNSKNKKRERKNKKHERKNKKHERKNKKVFLNHKMVLIRLHIFLEMQIE</sequence>
<feature type="region of interest" description="Disordered" evidence="1">
    <location>
        <begin position="17"/>
        <end position="43"/>
    </location>
</feature>
<dbReference type="AlphaFoldDB" id="A0A833CBJ6"/>
<evidence type="ECO:0000313" key="3">
    <source>
        <dbReference type="Proteomes" id="UP000434554"/>
    </source>
</evidence>
<protein>
    <submittedName>
        <fullName evidence="2">Uncharacterized protein</fullName>
    </submittedName>
</protein>
<evidence type="ECO:0000256" key="1">
    <source>
        <dbReference type="SAM" id="MobiDB-lite"/>
    </source>
</evidence>
<reference evidence="2 3" key="1">
    <citation type="submission" date="2019-09" db="EMBL/GenBank/DDBJ databases">
        <title>Draft genome sequence of 3 type strains from the CCUG.</title>
        <authorList>
            <person name="Pineiro-Iglesias B."/>
            <person name="Tunovic T."/>
            <person name="Unosson C."/>
            <person name="Inganas E."/>
            <person name="Ohlen M."/>
            <person name="Cardew S."/>
            <person name="Jensie-Markopoulos S."/>
            <person name="Salva-Serra F."/>
            <person name="Jaen-Luchoro D."/>
            <person name="Karlsson R."/>
            <person name="Svensson-Stadler L."/>
            <person name="Chun J."/>
            <person name="Moore E."/>
        </authorList>
    </citation>
    <scope>NUCLEOTIDE SEQUENCE [LARGE SCALE GENOMIC DNA]</scope>
    <source>
        <strain evidence="2 3">CCUG 65427</strain>
    </source>
</reference>
<evidence type="ECO:0000313" key="2">
    <source>
        <dbReference type="EMBL" id="KAB1479037.1"/>
    </source>
</evidence>
<feature type="compositionally biased region" description="Basic residues" evidence="1">
    <location>
        <begin position="19"/>
        <end position="43"/>
    </location>
</feature>
<dbReference type="Proteomes" id="UP000434554">
    <property type="component" value="Unassembled WGS sequence"/>
</dbReference>
<dbReference type="EMBL" id="WBKH01000004">
    <property type="protein sequence ID" value="KAB1479037.1"/>
    <property type="molecule type" value="Genomic_DNA"/>
</dbReference>
<proteinExistence type="predicted"/>
<comment type="caution">
    <text evidence="2">The sequence shown here is derived from an EMBL/GenBank/DDBJ whole genome shotgun (WGS) entry which is preliminary data.</text>
</comment>
<gene>
    <name evidence="2" type="ORF">F8R14_04895</name>
</gene>
<organism evidence="2 3">
    <name type="scientific">Veillonella seminalis</name>
    <dbReference type="NCBI Taxonomy" id="1502943"/>
    <lineage>
        <taxon>Bacteria</taxon>
        <taxon>Bacillati</taxon>
        <taxon>Bacillota</taxon>
        <taxon>Negativicutes</taxon>
        <taxon>Veillonellales</taxon>
        <taxon>Veillonellaceae</taxon>
        <taxon>Veillonella</taxon>
    </lineage>
</organism>
<dbReference type="RefSeq" id="WP_192496415.1">
    <property type="nucleotide sequence ID" value="NZ_JAXVIC010000018.1"/>
</dbReference>
<name>A0A833CBJ6_9FIRM</name>